<dbReference type="RefSeq" id="XP_007803571.1">
    <property type="nucleotide sequence ID" value="XM_007805380.1"/>
</dbReference>
<sequence>MISSHQSPLFVPATKAYCQVYCEGPYTNLDMIQYLIDKSTVIPQNGQSPRQATIEDYVSEPNLVGAVTNQNMFEDSIKDGGALHWLVAGRSGVCTSFAIKTVDRLYHWFPGEEYEFVFYDLGQHRLAICKKTKILIDSSASEAVKLEEGQEKTVNKHIFLYENQCLKFRGKNENVNKVRKDSSMSLHHDAAFPPIKGLRSEFKIAMTLNAKAALIRCLGQLAKNDKAELLCFFRGYLRPAFRYGFDGMIKWVPTRKVVELSWNTRSGVKVRGIQFGSGTEDTNQDCISQIEDFLNMKDYGIDRMDQFSCVREWHEKLWVIAAYKWGYPTLQPIRAKGRR</sequence>
<reference evidence="2" key="1">
    <citation type="journal article" date="2014" name="BMC Genomics">
        <title>Genome characteristics reveal the impact of lichenization on lichen-forming fungus Endocarpon pusillum Hedwig (Verrucariales, Ascomycota).</title>
        <authorList>
            <person name="Wang Y.-Y."/>
            <person name="Liu B."/>
            <person name="Zhang X.-Y."/>
            <person name="Zhou Q.-M."/>
            <person name="Zhang T."/>
            <person name="Li H."/>
            <person name="Yu Y.-F."/>
            <person name="Zhang X.-L."/>
            <person name="Hao X.-Y."/>
            <person name="Wang M."/>
            <person name="Wang L."/>
            <person name="Wei J.-C."/>
        </authorList>
    </citation>
    <scope>NUCLEOTIDE SEQUENCE [LARGE SCALE GENOMIC DNA]</scope>
    <source>
        <strain evidence="2">Z07020 / HMAS-L-300199</strain>
    </source>
</reference>
<dbReference type="AlphaFoldDB" id="U1HKM1"/>
<dbReference type="EMBL" id="KE721288">
    <property type="protein sequence ID" value="ERF70790.1"/>
    <property type="molecule type" value="Genomic_DNA"/>
</dbReference>
<gene>
    <name evidence="1" type="ORF">EPUS_08348</name>
</gene>
<dbReference type="Proteomes" id="UP000019373">
    <property type="component" value="Unassembled WGS sequence"/>
</dbReference>
<organism evidence="1 2">
    <name type="scientific">Endocarpon pusillum (strain Z07020 / HMAS-L-300199)</name>
    <name type="common">Lichen-forming fungus</name>
    <dbReference type="NCBI Taxonomy" id="1263415"/>
    <lineage>
        <taxon>Eukaryota</taxon>
        <taxon>Fungi</taxon>
        <taxon>Dikarya</taxon>
        <taxon>Ascomycota</taxon>
        <taxon>Pezizomycotina</taxon>
        <taxon>Eurotiomycetes</taxon>
        <taxon>Chaetothyriomycetidae</taxon>
        <taxon>Verrucariales</taxon>
        <taxon>Verrucariaceae</taxon>
        <taxon>Endocarpon</taxon>
    </lineage>
</organism>
<evidence type="ECO:0000313" key="1">
    <source>
        <dbReference type="EMBL" id="ERF70790.1"/>
    </source>
</evidence>
<dbReference type="OrthoDB" id="4455015at2759"/>
<dbReference type="HOGENOM" id="CLU_818981_0_0_1"/>
<accession>U1HKM1</accession>
<dbReference type="GeneID" id="19243198"/>
<protein>
    <submittedName>
        <fullName evidence="1">Uncharacterized protein</fullName>
    </submittedName>
</protein>
<dbReference type="OMA" id="VREWHEK"/>
<evidence type="ECO:0000313" key="2">
    <source>
        <dbReference type="Proteomes" id="UP000019373"/>
    </source>
</evidence>
<keyword evidence="2" id="KW-1185">Reference proteome</keyword>
<name>U1HKM1_ENDPU</name>
<dbReference type="eggNOG" id="ENOG502T38D">
    <property type="taxonomic scope" value="Eukaryota"/>
</dbReference>
<proteinExistence type="predicted"/>